<reference evidence="3" key="1">
    <citation type="journal article" date="2019" name="Int. J. Syst. Evol. Microbiol.">
        <title>The Global Catalogue of Microorganisms (GCM) 10K type strain sequencing project: providing services to taxonomists for standard genome sequencing and annotation.</title>
        <authorList>
            <consortium name="The Broad Institute Genomics Platform"/>
            <consortium name="The Broad Institute Genome Sequencing Center for Infectious Disease"/>
            <person name="Wu L."/>
            <person name="Ma J."/>
        </authorList>
    </citation>
    <scope>NUCLEOTIDE SEQUENCE [LARGE SCALE GENOMIC DNA]</scope>
    <source>
        <strain evidence="3">CGMCC 1.10106</strain>
    </source>
</reference>
<feature type="chain" id="PRO_5046494062" description="DUF4189 domain-containing protein" evidence="1">
    <location>
        <begin position="30"/>
        <end position="141"/>
    </location>
</feature>
<comment type="caution">
    <text evidence="2">The sequence shown here is derived from an EMBL/GenBank/DDBJ whole genome shotgun (WGS) entry which is preliminary data.</text>
</comment>
<name>A0ABQ1GZU1_9SPHN</name>
<accession>A0ABQ1GZU1</accession>
<dbReference type="RefSeq" id="WP_188448063.1">
    <property type="nucleotide sequence ID" value="NZ_BMDW01000016.1"/>
</dbReference>
<keyword evidence="1" id="KW-0732">Signal</keyword>
<proteinExistence type="predicted"/>
<gene>
    <name evidence="2" type="ORF">GCM10011395_25430</name>
</gene>
<dbReference type="Proteomes" id="UP000618591">
    <property type="component" value="Unassembled WGS sequence"/>
</dbReference>
<dbReference type="EMBL" id="BMDW01000016">
    <property type="protein sequence ID" value="GGA53960.1"/>
    <property type="molecule type" value="Genomic_DNA"/>
</dbReference>
<evidence type="ECO:0008006" key="4">
    <source>
        <dbReference type="Google" id="ProtNLM"/>
    </source>
</evidence>
<sequence length="141" mass="14529">MKSLTTKAVTAVAATMAAFGGLTAAPAVAQGVTAPPLIIYGSQKCPTDADGNEIVVCVKRPPGEQFRIPKELRELKVTPENESWAAKASANDRVGQDGIGSCSNVGAGGATGCFVQAGRAYKKQKQENKADQRAVDAAIVP</sequence>
<organism evidence="2 3">
    <name type="scientific">Sphingomonas psychrolutea</name>
    <dbReference type="NCBI Taxonomy" id="1259676"/>
    <lineage>
        <taxon>Bacteria</taxon>
        <taxon>Pseudomonadati</taxon>
        <taxon>Pseudomonadota</taxon>
        <taxon>Alphaproteobacteria</taxon>
        <taxon>Sphingomonadales</taxon>
        <taxon>Sphingomonadaceae</taxon>
        <taxon>Sphingomonas</taxon>
    </lineage>
</organism>
<evidence type="ECO:0000256" key="1">
    <source>
        <dbReference type="SAM" id="SignalP"/>
    </source>
</evidence>
<evidence type="ECO:0000313" key="2">
    <source>
        <dbReference type="EMBL" id="GGA53960.1"/>
    </source>
</evidence>
<keyword evidence="3" id="KW-1185">Reference proteome</keyword>
<protein>
    <recommendedName>
        <fullName evidence="4">DUF4189 domain-containing protein</fullName>
    </recommendedName>
</protein>
<feature type="signal peptide" evidence="1">
    <location>
        <begin position="1"/>
        <end position="29"/>
    </location>
</feature>
<evidence type="ECO:0000313" key="3">
    <source>
        <dbReference type="Proteomes" id="UP000618591"/>
    </source>
</evidence>